<dbReference type="InterPro" id="IPR050564">
    <property type="entry name" value="F420-G6PD/mer"/>
</dbReference>
<dbReference type="Proteomes" id="UP000487268">
    <property type="component" value="Unassembled WGS sequence"/>
</dbReference>
<dbReference type="AlphaFoldDB" id="A0A7K0BMS2"/>
<dbReference type="EMBL" id="WEGH01000001">
    <property type="protein sequence ID" value="MQY02172.1"/>
    <property type="molecule type" value="Genomic_DNA"/>
</dbReference>
<evidence type="ECO:0000259" key="2">
    <source>
        <dbReference type="Pfam" id="PF00296"/>
    </source>
</evidence>
<evidence type="ECO:0000256" key="1">
    <source>
        <dbReference type="ARBA" id="ARBA00023002"/>
    </source>
</evidence>
<dbReference type="PANTHER" id="PTHR43244">
    <property type="match status" value="1"/>
</dbReference>
<gene>
    <name evidence="3" type="ORF">ACRB68_02010</name>
</gene>
<sequence>MSEYSLIMEGMTERRFRFGTMAAGGRDAAAWTAAARRAEDLGFATLLTADTLATPAPLPALAAAAAATSTLRVGSFVLSVANRPVAQIAWEAASLAFLTGDRFELGLGAGRPGGEADAARLGVPYGTPAERIDRLARVLDAVAAPPEGVFGGTGRPPRVLMAASRPRLLRLAGERADTVAFGVSPLAGEDDLAGLVGVVRDAAGDRFDRVELCSSVHVVGDEIPGWLSARLGMSAAEMAAAGSAALLTGTPQRMADVLRRRRDELGISYVTVPETFAEAFAPVVELLAGN</sequence>
<dbReference type="InterPro" id="IPR011251">
    <property type="entry name" value="Luciferase-like_dom"/>
</dbReference>
<name>A0A7K0BMS2_9ACTN</name>
<reference evidence="3 4" key="1">
    <citation type="submission" date="2019-10" db="EMBL/GenBank/DDBJ databases">
        <title>Actinomadura rubteroloni sp. nov. and Actinomadura macrotermitis sp. nov., isolated from the gut of fungus growing-termite Macrotermes natalensis.</title>
        <authorList>
            <person name="Benndorf R."/>
            <person name="Martin K."/>
            <person name="Kuefner M."/>
            <person name="De Beer W."/>
            <person name="Kaster A.-K."/>
            <person name="Vollmers J."/>
            <person name="Poulsen M."/>
            <person name="Beemelmanns C."/>
        </authorList>
    </citation>
    <scope>NUCLEOTIDE SEQUENCE [LARGE SCALE GENOMIC DNA]</scope>
    <source>
        <strain evidence="3 4">RB68</strain>
    </source>
</reference>
<dbReference type="GO" id="GO:0016705">
    <property type="term" value="F:oxidoreductase activity, acting on paired donors, with incorporation or reduction of molecular oxygen"/>
    <property type="evidence" value="ECO:0007669"/>
    <property type="project" value="InterPro"/>
</dbReference>
<dbReference type="SUPFAM" id="SSF51679">
    <property type="entry name" value="Bacterial luciferase-like"/>
    <property type="match status" value="1"/>
</dbReference>
<keyword evidence="4" id="KW-1185">Reference proteome</keyword>
<dbReference type="Gene3D" id="3.20.20.30">
    <property type="entry name" value="Luciferase-like domain"/>
    <property type="match status" value="1"/>
</dbReference>
<organism evidence="3 4">
    <name type="scientific">Actinomadura macrotermitis</name>
    <dbReference type="NCBI Taxonomy" id="2585200"/>
    <lineage>
        <taxon>Bacteria</taxon>
        <taxon>Bacillati</taxon>
        <taxon>Actinomycetota</taxon>
        <taxon>Actinomycetes</taxon>
        <taxon>Streptosporangiales</taxon>
        <taxon>Thermomonosporaceae</taxon>
        <taxon>Actinomadura</taxon>
    </lineage>
</organism>
<comment type="caution">
    <text evidence="3">The sequence shown here is derived from an EMBL/GenBank/DDBJ whole genome shotgun (WGS) entry which is preliminary data.</text>
</comment>
<dbReference type="InterPro" id="IPR036661">
    <property type="entry name" value="Luciferase-like_sf"/>
</dbReference>
<dbReference type="Pfam" id="PF00296">
    <property type="entry name" value="Bac_luciferase"/>
    <property type="match status" value="1"/>
</dbReference>
<accession>A0A7K0BMS2</accession>
<evidence type="ECO:0000313" key="3">
    <source>
        <dbReference type="EMBL" id="MQY02172.1"/>
    </source>
</evidence>
<proteinExistence type="predicted"/>
<keyword evidence="1" id="KW-0560">Oxidoreductase</keyword>
<protein>
    <recommendedName>
        <fullName evidence="2">Luciferase-like domain-containing protein</fullName>
    </recommendedName>
</protein>
<evidence type="ECO:0000313" key="4">
    <source>
        <dbReference type="Proteomes" id="UP000487268"/>
    </source>
</evidence>
<dbReference type="PANTHER" id="PTHR43244:SF1">
    <property type="entry name" value="5,10-METHYLENETETRAHYDROMETHANOPTERIN REDUCTASE"/>
    <property type="match status" value="1"/>
</dbReference>
<feature type="domain" description="Luciferase-like" evidence="2">
    <location>
        <begin position="23"/>
        <end position="219"/>
    </location>
</feature>